<organism evidence="9 10">
    <name type="scientific">Cannabis sativa</name>
    <name type="common">Hemp</name>
    <name type="synonym">Marijuana</name>
    <dbReference type="NCBI Taxonomy" id="3483"/>
    <lineage>
        <taxon>Eukaryota</taxon>
        <taxon>Viridiplantae</taxon>
        <taxon>Streptophyta</taxon>
        <taxon>Embryophyta</taxon>
        <taxon>Tracheophyta</taxon>
        <taxon>Spermatophyta</taxon>
        <taxon>Magnoliopsida</taxon>
        <taxon>eudicotyledons</taxon>
        <taxon>Gunneridae</taxon>
        <taxon>Pentapetalae</taxon>
        <taxon>rosids</taxon>
        <taxon>fabids</taxon>
        <taxon>Rosales</taxon>
        <taxon>Cannabaceae</taxon>
        <taxon>Cannabis</taxon>
    </lineage>
</organism>
<evidence type="ECO:0000256" key="2">
    <source>
        <dbReference type="ARBA" id="ARBA00004642"/>
    </source>
</evidence>
<dbReference type="InterPro" id="IPR016024">
    <property type="entry name" value="ARM-type_fold"/>
</dbReference>
<dbReference type="InterPro" id="IPR041982">
    <property type="entry name" value="Ribosomal_eS4_KOW"/>
</dbReference>
<keyword evidence="6" id="KW-0539">Nucleus</keyword>
<dbReference type="Pfam" id="PF07767">
    <property type="entry name" value="Nop53"/>
    <property type="match status" value="1"/>
</dbReference>
<dbReference type="InterPro" id="IPR011687">
    <property type="entry name" value="Nop53/GLTSCR2"/>
</dbReference>
<feature type="compositionally biased region" description="Acidic residues" evidence="7">
    <location>
        <begin position="204"/>
        <end position="224"/>
    </location>
</feature>
<keyword evidence="5" id="KW-0690">Ribosome biogenesis</keyword>
<evidence type="ECO:0000313" key="10">
    <source>
        <dbReference type="Proteomes" id="UP000583929"/>
    </source>
</evidence>
<comment type="caution">
    <text evidence="9">The sequence shown here is derived from an EMBL/GenBank/DDBJ whole genome shotgun (WGS) entry which is preliminary data.</text>
</comment>
<dbReference type="InterPro" id="IPR014722">
    <property type="entry name" value="Rib_uL2_dom2"/>
</dbReference>
<accession>A0A7J6HS33</accession>
<evidence type="ECO:0000256" key="6">
    <source>
        <dbReference type="ARBA" id="ARBA00023242"/>
    </source>
</evidence>
<dbReference type="PANTHER" id="PTHR14211:SF7">
    <property type="entry name" value="RIBOSOME BIOGENESIS PROTEIN NOP53"/>
    <property type="match status" value="1"/>
</dbReference>
<feature type="region of interest" description="Disordered" evidence="7">
    <location>
        <begin position="204"/>
        <end position="256"/>
    </location>
</feature>
<dbReference type="GO" id="GO:0006364">
    <property type="term" value="P:rRNA processing"/>
    <property type="evidence" value="ECO:0007669"/>
    <property type="project" value="TreeGrafter"/>
</dbReference>
<feature type="domain" description="Small ribosomal subunit protein eS4 C-terminal" evidence="8">
    <location>
        <begin position="389"/>
        <end position="409"/>
    </location>
</feature>
<keyword evidence="10" id="KW-1185">Reference proteome</keyword>
<comment type="subcellular location">
    <subcellularLocation>
        <location evidence="1">Nucleus</location>
        <location evidence="1">Nucleolus</location>
    </subcellularLocation>
    <subcellularLocation>
        <location evidence="2">Nucleus</location>
        <location evidence="2">Nucleoplasm</location>
    </subcellularLocation>
</comment>
<dbReference type="GO" id="GO:0005654">
    <property type="term" value="C:nucleoplasm"/>
    <property type="evidence" value="ECO:0007669"/>
    <property type="project" value="UniProtKB-SubCell"/>
</dbReference>
<dbReference type="Pfam" id="PF16121">
    <property type="entry name" value="40S_S4_C"/>
    <property type="match status" value="1"/>
</dbReference>
<dbReference type="InterPro" id="IPR032277">
    <property type="entry name" value="Ribosomal_eS4_C"/>
</dbReference>
<dbReference type="Proteomes" id="UP000583929">
    <property type="component" value="Unassembled WGS sequence"/>
</dbReference>
<dbReference type="GO" id="GO:0000027">
    <property type="term" value="P:ribosomal large subunit assembly"/>
    <property type="evidence" value="ECO:0007669"/>
    <property type="project" value="TreeGrafter"/>
</dbReference>
<evidence type="ECO:0000256" key="7">
    <source>
        <dbReference type="SAM" id="MobiDB-lite"/>
    </source>
</evidence>
<dbReference type="GO" id="GO:0008097">
    <property type="term" value="F:5S rRNA binding"/>
    <property type="evidence" value="ECO:0007669"/>
    <property type="project" value="TreeGrafter"/>
</dbReference>
<gene>
    <name evidence="9" type="ORF">G4B88_017296</name>
</gene>
<proteinExistence type="inferred from homology"/>
<protein>
    <recommendedName>
        <fullName evidence="4">Ribosome biogenesis protein NOP53</fullName>
    </recommendedName>
</protein>
<dbReference type="PANTHER" id="PTHR14211">
    <property type="entry name" value="GLIOMA SUPPRESSOR CANDIDATE REGION GENE 2"/>
    <property type="match status" value="1"/>
</dbReference>
<evidence type="ECO:0000256" key="3">
    <source>
        <dbReference type="ARBA" id="ARBA00008838"/>
    </source>
</evidence>
<evidence type="ECO:0000256" key="1">
    <source>
        <dbReference type="ARBA" id="ARBA00004604"/>
    </source>
</evidence>
<evidence type="ECO:0000256" key="5">
    <source>
        <dbReference type="ARBA" id="ARBA00022517"/>
    </source>
</evidence>
<evidence type="ECO:0000313" key="9">
    <source>
        <dbReference type="EMBL" id="KAF4397815.1"/>
    </source>
</evidence>
<dbReference type="AlphaFoldDB" id="A0A7J6HS33"/>
<dbReference type="GO" id="GO:0005730">
    <property type="term" value="C:nucleolus"/>
    <property type="evidence" value="ECO:0007669"/>
    <property type="project" value="UniProtKB-SubCell"/>
</dbReference>
<dbReference type="SUPFAM" id="SSF48371">
    <property type="entry name" value="ARM repeat"/>
    <property type="match status" value="1"/>
</dbReference>
<dbReference type="InterPro" id="IPR011989">
    <property type="entry name" value="ARM-like"/>
</dbReference>
<comment type="similarity">
    <text evidence="3">Belongs to the NOP53 family.</text>
</comment>
<dbReference type="Gene3D" id="2.30.30.30">
    <property type="match status" value="1"/>
</dbReference>
<reference evidence="9 10" key="1">
    <citation type="journal article" date="2020" name="bioRxiv">
        <title>Sequence and annotation of 42 cannabis genomes reveals extensive copy number variation in cannabinoid synthesis and pathogen resistance genes.</title>
        <authorList>
            <person name="Mckernan K.J."/>
            <person name="Helbert Y."/>
            <person name="Kane L.T."/>
            <person name="Ebling H."/>
            <person name="Zhang L."/>
            <person name="Liu B."/>
            <person name="Eaton Z."/>
            <person name="Mclaughlin S."/>
            <person name="Kingan S."/>
            <person name="Baybayan P."/>
            <person name="Concepcion G."/>
            <person name="Jordan M."/>
            <person name="Riva A."/>
            <person name="Barbazuk W."/>
            <person name="Harkins T."/>
        </authorList>
    </citation>
    <scope>NUCLEOTIDE SEQUENCE [LARGE SCALE GENOMIC DNA]</scope>
    <source>
        <strain evidence="10">cv. Jamaican Lion 4</strain>
        <tissue evidence="9">Leaf</tissue>
    </source>
</reference>
<dbReference type="EMBL" id="JAATIQ010000030">
    <property type="protein sequence ID" value="KAF4397815.1"/>
    <property type="molecule type" value="Genomic_DNA"/>
</dbReference>
<sequence>MGKKAKTSRKGKKAWRANISTEDIHDFFDKSTKDALSGGSLASAPAESLFFVDKSKDLSVKRKIEKQRDRVLRHESLLQKNPFVKPVSSSIPKKFNKKLKKIPNAKEALKEESATASDIIDIWDKKGDNHGKVKKVVMPSLIPAVEVDHPGCSFNPSFDSHQDVLASAVAEEMQKVYKKELGPQPVPLTVLGEAMNEEDMYFIDADDGSDDDMDPENDGETEDGAAEKRSAKSKKVTQVELNKRARRKEQLKKDAESAKVVNLSREIDSVQDILQEIAKEDEEKQKRHTRRVVAKQERLKSCPPRLGKHRFQPAQTQVLLSEEITGSLRKIKACSNLAKDRYKSLEKRGLIPPRANNGRSCAPSLSPANGSTIIASCSEGTFETIHVKDALGHEFSTRLGNVFTIGYGNFRLDHCCPIRDLNLEKPYMHYCRKRPIRNGQSRKFSTHSEADDLALEKDAERKIGWVLKLFFAGTATFFGYQIFPYLGDNLLQQSLSLLHVKDPLFKRMGASRLARFAIDDERRLKIVEVGGAHELLKMLEAAKDDRTRKEALKALSAISKSDKAVEALHQAGTTAIINSTPNSSQNIEIEQYKSSLLKRFHDLKYDVPS</sequence>
<dbReference type="CDD" id="cd06087">
    <property type="entry name" value="KOW_RPS4"/>
    <property type="match status" value="1"/>
</dbReference>
<evidence type="ECO:0000256" key="4">
    <source>
        <dbReference type="ARBA" id="ARBA00018339"/>
    </source>
</evidence>
<dbReference type="Gene3D" id="1.25.10.10">
    <property type="entry name" value="Leucine-rich Repeat Variant"/>
    <property type="match status" value="1"/>
</dbReference>
<evidence type="ECO:0000259" key="8">
    <source>
        <dbReference type="Pfam" id="PF16121"/>
    </source>
</evidence>
<name>A0A7J6HS33_CANSA</name>